<dbReference type="CDD" id="cd08367">
    <property type="entry name" value="P53"/>
    <property type="match status" value="1"/>
</dbReference>
<dbReference type="GO" id="GO:0051262">
    <property type="term" value="P:protein tetramerization"/>
    <property type="evidence" value="ECO:0007669"/>
    <property type="project" value="InterPro"/>
</dbReference>
<sequence length="373" mass="42036">MIKVERTGFTTYRLNPLIAQTTTAGMSPDSQTNIIGSTASSPYTDSITSPQPYSPHGNITSPVPTVPSNTNYAGDYGFEISFTQPSKETKSTTWTYSELLKKLYVRMATTCPVRFKTLRSPPQGCVIKAMPIFMKPEHVQEVVKRCPNHATSKEHNEHHPAPTHLVRCEHKLAKYVEDSYTSRQSVIIPHEIPQAGSEWVTNLFQFMCLGSCVGGPNRRPIQIVFSLEKDSTVLGRRAVEVRICACPGRDRKADEKTAMPPKPMNKKMTAHKMTLGTEITSIGPGKKRKIGDDEVFTLTVRGRENYEILCKLRDSLELSAMVPATQVETYKQHQVEIQRQWLAMLSNQQTKAKLMAKRKKHPKPNKYPKIHRS</sequence>
<evidence type="ECO:0000313" key="16">
    <source>
        <dbReference type="Proteomes" id="UP001347796"/>
    </source>
</evidence>
<accession>A0AAN8JGW6</accession>
<protein>
    <recommendedName>
        <fullName evidence="17">Cellular tumor antigen p53</fullName>
    </recommendedName>
</protein>
<evidence type="ECO:0000256" key="2">
    <source>
        <dbReference type="ARBA" id="ARBA00006167"/>
    </source>
</evidence>
<evidence type="ECO:0000256" key="6">
    <source>
        <dbReference type="ARBA" id="ARBA00023015"/>
    </source>
</evidence>
<keyword evidence="7" id="KW-0238">DNA-binding</keyword>
<comment type="cofactor">
    <cofactor evidence="11">
        <name>Zn(2+)</name>
        <dbReference type="ChEBI" id="CHEBI:29105"/>
    </cofactor>
    <text evidence="11">Binds 1 zinc ion per subunit.</text>
</comment>
<dbReference type="GO" id="GO:0005634">
    <property type="term" value="C:nucleus"/>
    <property type="evidence" value="ECO:0007669"/>
    <property type="project" value="UniProtKB-SubCell"/>
</dbReference>
<keyword evidence="9" id="KW-0804">Transcription</keyword>
<evidence type="ECO:0000256" key="4">
    <source>
        <dbReference type="ARBA" id="ARBA00022723"/>
    </source>
</evidence>
<keyword evidence="4 11" id="KW-0479">Metal-binding</keyword>
<keyword evidence="6" id="KW-0805">Transcription regulation</keyword>
<dbReference type="InterPro" id="IPR012346">
    <property type="entry name" value="p53/RUNT-type_TF_DNA-bd_sf"/>
</dbReference>
<evidence type="ECO:0000256" key="5">
    <source>
        <dbReference type="ARBA" id="ARBA00022833"/>
    </source>
</evidence>
<evidence type="ECO:0000256" key="8">
    <source>
        <dbReference type="ARBA" id="ARBA00023159"/>
    </source>
</evidence>
<dbReference type="GO" id="GO:0000978">
    <property type="term" value="F:RNA polymerase II cis-regulatory region sequence-specific DNA binding"/>
    <property type="evidence" value="ECO:0007669"/>
    <property type="project" value="TreeGrafter"/>
</dbReference>
<dbReference type="InterPro" id="IPR011615">
    <property type="entry name" value="p53_DNA-bd"/>
</dbReference>
<feature type="binding site" evidence="11">
    <location>
        <position position="149"/>
    </location>
    <ligand>
        <name>Zn(2+)</name>
        <dbReference type="ChEBI" id="CHEBI:29105"/>
    </ligand>
</feature>
<dbReference type="GO" id="GO:0000981">
    <property type="term" value="F:DNA-binding transcription factor activity, RNA polymerase II-specific"/>
    <property type="evidence" value="ECO:0007669"/>
    <property type="project" value="TreeGrafter"/>
</dbReference>
<feature type="binding site" evidence="11">
    <location>
        <position position="146"/>
    </location>
    <ligand>
        <name>Zn(2+)</name>
        <dbReference type="ChEBI" id="CHEBI:29105"/>
    </ligand>
</feature>
<dbReference type="Proteomes" id="UP001347796">
    <property type="component" value="Unassembled WGS sequence"/>
</dbReference>
<name>A0AAN8JGW6_PATCE</name>
<evidence type="ECO:0000313" key="15">
    <source>
        <dbReference type="EMBL" id="KAK6176064.1"/>
    </source>
</evidence>
<dbReference type="Pfam" id="PF07710">
    <property type="entry name" value="P53_tetramer"/>
    <property type="match status" value="1"/>
</dbReference>
<comment type="caution">
    <text evidence="15">The sequence shown here is derived from an EMBL/GenBank/DDBJ whole genome shotgun (WGS) entry which is preliminary data.</text>
</comment>
<dbReference type="Pfam" id="PF00870">
    <property type="entry name" value="P53"/>
    <property type="match status" value="1"/>
</dbReference>
<dbReference type="InterPro" id="IPR036674">
    <property type="entry name" value="p53_tetramer_sf"/>
</dbReference>
<feature type="binding site" evidence="11">
    <location>
        <position position="212"/>
    </location>
    <ligand>
        <name>Zn(2+)</name>
        <dbReference type="ChEBI" id="CHEBI:29105"/>
    </ligand>
</feature>
<dbReference type="PRINTS" id="PR00386">
    <property type="entry name" value="P53SUPPRESSR"/>
</dbReference>
<evidence type="ECO:0000256" key="12">
    <source>
        <dbReference type="PIRSR" id="PIRSR602117-2"/>
    </source>
</evidence>
<dbReference type="Gene3D" id="2.60.40.720">
    <property type="match status" value="1"/>
</dbReference>
<proteinExistence type="inferred from homology"/>
<evidence type="ECO:0000256" key="10">
    <source>
        <dbReference type="ARBA" id="ARBA00023242"/>
    </source>
</evidence>
<evidence type="ECO:0000259" key="14">
    <source>
        <dbReference type="Pfam" id="PF07710"/>
    </source>
</evidence>
<dbReference type="PANTHER" id="PTHR11447">
    <property type="entry name" value="CELLULAR TUMOR ANTIGEN P53"/>
    <property type="match status" value="1"/>
</dbReference>
<dbReference type="GO" id="GO:0006915">
    <property type="term" value="P:apoptotic process"/>
    <property type="evidence" value="ECO:0007669"/>
    <property type="project" value="UniProtKB-KW"/>
</dbReference>
<dbReference type="AlphaFoldDB" id="A0AAN8JGW6"/>
<keyword evidence="5 11" id="KW-0862">Zinc</keyword>
<keyword evidence="10" id="KW-0539">Nucleus</keyword>
<comment type="similarity">
    <text evidence="2">Belongs to the p53 family.</text>
</comment>
<evidence type="ECO:0008006" key="17">
    <source>
        <dbReference type="Google" id="ProtNLM"/>
    </source>
</evidence>
<organism evidence="15 16">
    <name type="scientific">Patella caerulea</name>
    <name type="common">Rayed Mediterranean limpet</name>
    <dbReference type="NCBI Taxonomy" id="87958"/>
    <lineage>
        <taxon>Eukaryota</taxon>
        <taxon>Metazoa</taxon>
        <taxon>Spiralia</taxon>
        <taxon>Lophotrochozoa</taxon>
        <taxon>Mollusca</taxon>
        <taxon>Gastropoda</taxon>
        <taxon>Patellogastropoda</taxon>
        <taxon>Patelloidea</taxon>
        <taxon>Patellidae</taxon>
        <taxon>Patella</taxon>
    </lineage>
</organism>
<dbReference type="Gene3D" id="4.10.170.10">
    <property type="entry name" value="p53-like tetramerisation domain"/>
    <property type="match status" value="1"/>
</dbReference>
<evidence type="ECO:0000256" key="11">
    <source>
        <dbReference type="PIRSR" id="PIRSR602117-1"/>
    </source>
</evidence>
<evidence type="ECO:0000256" key="9">
    <source>
        <dbReference type="ARBA" id="ARBA00023163"/>
    </source>
</evidence>
<keyword evidence="8" id="KW-0010">Activator</keyword>
<reference evidence="15 16" key="1">
    <citation type="submission" date="2024-01" db="EMBL/GenBank/DDBJ databases">
        <title>The genome of the rayed Mediterranean limpet Patella caerulea (Linnaeus, 1758).</title>
        <authorList>
            <person name="Anh-Thu Weber A."/>
            <person name="Halstead-Nussloch G."/>
        </authorList>
    </citation>
    <scope>NUCLEOTIDE SEQUENCE [LARGE SCALE GENOMIC DNA]</scope>
    <source>
        <strain evidence="15">AATW-2023a</strain>
        <tissue evidence="15">Whole specimen</tissue>
    </source>
</reference>
<dbReference type="EMBL" id="JAZGQO010000010">
    <property type="protein sequence ID" value="KAK6176064.1"/>
    <property type="molecule type" value="Genomic_DNA"/>
</dbReference>
<keyword evidence="16" id="KW-1185">Reference proteome</keyword>
<dbReference type="GO" id="GO:0046872">
    <property type="term" value="F:metal ion binding"/>
    <property type="evidence" value="ECO:0007669"/>
    <property type="project" value="UniProtKB-KW"/>
</dbReference>
<dbReference type="InterPro" id="IPR002117">
    <property type="entry name" value="p53_tumour_suppressor"/>
</dbReference>
<dbReference type="PANTHER" id="PTHR11447:SF16">
    <property type="entry name" value="P53 PROTEIN LONG FORM VARIANT 1"/>
    <property type="match status" value="1"/>
</dbReference>
<feature type="site" description="Interaction with DNA" evidence="12">
    <location>
        <position position="90"/>
    </location>
</feature>
<gene>
    <name evidence="15" type="ORF">SNE40_014420</name>
</gene>
<dbReference type="SUPFAM" id="SSF47719">
    <property type="entry name" value="p53 tetramerization domain"/>
    <property type="match status" value="1"/>
</dbReference>
<feature type="domain" description="p53 DNA-binding" evidence="13">
    <location>
        <begin position="69"/>
        <end position="257"/>
    </location>
</feature>
<keyword evidence="3" id="KW-0053">Apoptosis</keyword>
<evidence type="ECO:0000259" key="13">
    <source>
        <dbReference type="Pfam" id="PF00870"/>
    </source>
</evidence>
<comment type="subcellular location">
    <subcellularLocation>
        <location evidence="1">Nucleus</location>
    </subcellularLocation>
</comment>
<evidence type="ECO:0000256" key="3">
    <source>
        <dbReference type="ARBA" id="ARBA00022703"/>
    </source>
</evidence>
<feature type="binding site" evidence="11">
    <location>
        <position position="208"/>
    </location>
    <ligand>
        <name>Zn(2+)</name>
        <dbReference type="ChEBI" id="CHEBI:29105"/>
    </ligand>
</feature>
<feature type="domain" description="p53 tetramerisation" evidence="14">
    <location>
        <begin position="286"/>
        <end position="326"/>
    </location>
</feature>
<dbReference type="SUPFAM" id="SSF49417">
    <property type="entry name" value="p53-like transcription factors"/>
    <property type="match status" value="1"/>
</dbReference>
<dbReference type="InterPro" id="IPR010991">
    <property type="entry name" value="p53_tetrameristn"/>
</dbReference>
<evidence type="ECO:0000256" key="1">
    <source>
        <dbReference type="ARBA" id="ARBA00004123"/>
    </source>
</evidence>
<evidence type="ECO:0000256" key="7">
    <source>
        <dbReference type="ARBA" id="ARBA00023125"/>
    </source>
</evidence>
<dbReference type="InterPro" id="IPR008967">
    <property type="entry name" value="p53-like_TF_DNA-bd_sf"/>
</dbReference>